<evidence type="ECO:0000256" key="10">
    <source>
        <dbReference type="ARBA" id="ARBA00023063"/>
    </source>
</evidence>
<sequence length="888" mass="97397">MANNPMMNRSTCAYCGVGCGIEIHTDTNGSHSVKGDNLHPANFGKLCSKGTNLARTLTQEGRLLHPMINGLRASWPQATDYVASEFKRIIKEHGPDSVAFYVSGQLLTEDYYVANKLMKGFIGSANIDTNSRLCMSSAVSAYKRAFGEDCVPACYEDLELADLIILTGSNTAWCHPILFQRIKAAKQQRPHMKVVVIDPRRTATCEIADLHLPIKPGTDVALFNGLLSFLHEQGKTDSHYIEQHCDNFDAAINSARNDGASLNQIAQRCDLPTADINRFYQWFAETDRTVTCFSQGINQSSQGTDKGNAIINCHLATGRVGKPGASPFSLTGQPNAMGGREVGGLANQLAAHMEFNDQHIDQLREFWKSPNLARQPGLKAVDLFNAIEAGTVKALWIIGTNPAVSLPNASLVVRALQRAELVVVSDCIASTDTTQHAHVLLPATGWGEKDGTVTNSERRLSRQRGSVDPAGEARQDWRILTDVAHAMGFGEHFPYKRAADVFREHAKLSHQNRNSPRLFDLGELADLTDQAYDDLQPQQWPIRAGQGTPRLYGDGRFSTDNGKARFTAVRCQGVSHPVTPEWPMALNSGRIRDQWHTMTRTALAPPLNAHKPEPFVEVHPNDAARLLLINGQLARIQSPWGTAILKINVTDSVRCGELFVPMHWNNQWARGARIGELVNPAVDPISGQPESKHTPCRIEPWHPQWSAVMLSRENLPLPDCQYAAKIKGQAFYRYELAGDNPLDTTQEMMATLAHAQQEPTIRYHDAQQQSLRCAWLDEAGLKTCLYIGPGSSRSVSSADRNWLASLFTSSTLGTLERKALLSGKSPAGVEDCGRTICACFGVGENTILKAIRQHKLTDASEVGKHLKAGTNCGSCVSEIKTLIAANSP</sequence>
<keyword evidence="5" id="KW-0500">Molybdenum</keyword>
<evidence type="ECO:0000256" key="11">
    <source>
        <dbReference type="SAM" id="MobiDB-lite"/>
    </source>
</evidence>
<gene>
    <name evidence="13" type="ORF">Kalk_15945</name>
</gene>
<dbReference type="InterPro" id="IPR050123">
    <property type="entry name" value="Prok_molybdopt-oxidoreductase"/>
</dbReference>
<dbReference type="Gene3D" id="2.40.40.20">
    <property type="match status" value="1"/>
</dbReference>
<keyword evidence="10" id="KW-0534">Nitrate assimilation</keyword>
<accession>A0A2K9LNA9</accession>
<keyword evidence="14" id="KW-1185">Reference proteome</keyword>
<comment type="cofactor">
    <cofactor evidence="1">
        <name>Mo-bis(molybdopterin guanine dinucleotide)</name>
        <dbReference type="ChEBI" id="CHEBI:60539"/>
    </cofactor>
</comment>
<feature type="region of interest" description="Disordered" evidence="11">
    <location>
        <begin position="451"/>
        <end position="471"/>
    </location>
</feature>
<reference evidence="14" key="1">
    <citation type="submission" date="2017-08" db="EMBL/GenBank/DDBJ databases">
        <title>Direct submision.</title>
        <authorList>
            <person name="Kim S.-J."/>
            <person name="Rhee S.-K."/>
        </authorList>
    </citation>
    <scope>NUCLEOTIDE SEQUENCE [LARGE SCALE GENOMIC DNA]</scope>
    <source>
        <strain evidence="14">GI5</strain>
    </source>
</reference>
<evidence type="ECO:0000256" key="8">
    <source>
        <dbReference type="ARBA" id="ARBA00023004"/>
    </source>
</evidence>
<evidence type="ECO:0000256" key="2">
    <source>
        <dbReference type="ARBA" id="ARBA00001966"/>
    </source>
</evidence>
<dbReference type="Proteomes" id="UP000235116">
    <property type="component" value="Chromosome"/>
</dbReference>
<comment type="cofactor">
    <cofactor evidence="2">
        <name>[4Fe-4S] cluster</name>
        <dbReference type="ChEBI" id="CHEBI:49883"/>
    </cofactor>
</comment>
<dbReference type="GO" id="GO:0016020">
    <property type="term" value="C:membrane"/>
    <property type="evidence" value="ECO:0007669"/>
    <property type="project" value="TreeGrafter"/>
</dbReference>
<dbReference type="CDD" id="cd02754">
    <property type="entry name" value="MopB_Nitrate-R-NapA-like"/>
    <property type="match status" value="1"/>
</dbReference>
<feature type="compositionally biased region" description="Basic and acidic residues" evidence="11">
    <location>
        <begin position="451"/>
        <end position="460"/>
    </location>
</feature>
<dbReference type="PANTHER" id="PTHR43105:SF9">
    <property type="entry name" value="NADPH-FE(3+) OXIDOREDUCTASE SUBUNIT ALPHA"/>
    <property type="match status" value="1"/>
</dbReference>
<dbReference type="InterPro" id="IPR009010">
    <property type="entry name" value="Asp_de-COase-like_dom_sf"/>
</dbReference>
<dbReference type="Pfam" id="PF00384">
    <property type="entry name" value="Molybdopterin"/>
    <property type="match status" value="1"/>
</dbReference>
<dbReference type="PROSITE" id="PS51669">
    <property type="entry name" value="4FE4S_MOW_BIS_MGD"/>
    <property type="match status" value="1"/>
</dbReference>
<protein>
    <submittedName>
        <fullName evidence="13">Nitrate reductase</fullName>
    </submittedName>
</protein>
<dbReference type="InterPro" id="IPR007419">
    <property type="entry name" value="BFD-like_2Fe2S-bd_dom"/>
</dbReference>
<evidence type="ECO:0000256" key="5">
    <source>
        <dbReference type="ARBA" id="ARBA00022505"/>
    </source>
</evidence>
<dbReference type="InterPro" id="IPR006656">
    <property type="entry name" value="Mopterin_OxRdtase"/>
</dbReference>
<dbReference type="PANTHER" id="PTHR43105">
    <property type="entry name" value="RESPIRATORY NITRATE REDUCTASE"/>
    <property type="match status" value="1"/>
</dbReference>
<proteinExistence type="inferred from homology"/>
<dbReference type="KEGG" id="kak:Kalk_15945"/>
<evidence type="ECO:0000256" key="3">
    <source>
        <dbReference type="ARBA" id="ARBA00008747"/>
    </source>
</evidence>
<dbReference type="InterPro" id="IPR006657">
    <property type="entry name" value="MoPterin_dinucl-bd_dom"/>
</dbReference>
<dbReference type="GO" id="GO:0016491">
    <property type="term" value="F:oxidoreductase activity"/>
    <property type="evidence" value="ECO:0007669"/>
    <property type="project" value="UniProtKB-KW"/>
</dbReference>
<dbReference type="Pfam" id="PF04324">
    <property type="entry name" value="Fer2_BFD"/>
    <property type="match status" value="1"/>
</dbReference>
<comment type="similarity">
    <text evidence="3">Belongs to the prokaryotic molybdopterin-containing oxidoreductase family. NasA/NapA/NarB subfamily.</text>
</comment>
<keyword evidence="4" id="KW-0004">4Fe-4S</keyword>
<dbReference type="GO" id="GO:0045333">
    <property type="term" value="P:cellular respiration"/>
    <property type="evidence" value="ECO:0007669"/>
    <property type="project" value="UniProtKB-ARBA"/>
</dbReference>
<evidence type="ECO:0000256" key="7">
    <source>
        <dbReference type="ARBA" id="ARBA00023002"/>
    </source>
</evidence>
<evidence type="ECO:0000256" key="4">
    <source>
        <dbReference type="ARBA" id="ARBA00022485"/>
    </source>
</evidence>
<dbReference type="Pfam" id="PF01568">
    <property type="entry name" value="Molydop_binding"/>
    <property type="match status" value="1"/>
</dbReference>
<dbReference type="GO" id="GO:1990204">
    <property type="term" value="C:oxidoreductase complex"/>
    <property type="evidence" value="ECO:0007669"/>
    <property type="project" value="UniProtKB-ARBA"/>
</dbReference>
<feature type="domain" description="4Fe-4S Mo/W bis-MGD-type" evidence="12">
    <location>
        <begin position="5"/>
        <end position="61"/>
    </location>
</feature>
<dbReference type="Gene3D" id="2.20.25.90">
    <property type="entry name" value="ADC-like domains"/>
    <property type="match status" value="1"/>
</dbReference>
<dbReference type="EMBL" id="CP022684">
    <property type="protein sequence ID" value="AUM13828.1"/>
    <property type="molecule type" value="Genomic_DNA"/>
</dbReference>
<evidence type="ECO:0000256" key="9">
    <source>
        <dbReference type="ARBA" id="ARBA00023014"/>
    </source>
</evidence>
<dbReference type="PROSITE" id="PS00551">
    <property type="entry name" value="MOLYBDOPTERIN_PROK_1"/>
    <property type="match status" value="1"/>
</dbReference>
<keyword evidence="6" id="KW-0479">Metal-binding</keyword>
<dbReference type="CDD" id="cd02791">
    <property type="entry name" value="MopB_CT_Nitrate-R-NapA-like"/>
    <property type="match status" value="1"/>
</dbReference>
<dbReference type="Gene3D" id="3.40.50.740">
    <property type="match status" value="1"/>
</dbReference>
<dbReference type="AlphaFoldDB" id="A0A2K9LNA9"/>
<dbReference type="Gene3D" id="3.40.228.10">
    <property type="entry name" value="Dimethylsulfoxide Reductase, domain 2"/>
    <property type="match status" value="1"/>
</dbReference>
<dbReference type="GO" id="GO:0051539">
    <property type="term" value="F:4 iron, 4 sulfur cluster binding"/>
    <property type="evidence" value="ECO:0007669"/>
    <property type="project" value="UniProtKB-KW"/>
</dbReference>
<dbReference type="GO" id="GO:0042128">
    <property type="term" value="P:nitrate assimilation"/>
    <property type="evidence" value="ECO:0007669"/>
    <property type="project" value="UniProtKB-KW"/>
</dbReference>
<dbReference type="SMART" id="SM00926">
    <property type="entry name" value="Molybdop_Fe4S4"/>
    <property type="match status" value="1"/>
</dbReference>
<keyword evidence="8" id="KW-0408">Iron</keyword>
<dbReference type="SUPFAM" id="SSF53706">
    <property type="entry name" value="Formate dehydrogenase/DMSO reductase, domains 1-3"/>
    <property type="match status" value="1"/>
</dbReference>
<dbReference type="SUPFAM" id="SSF50692">
    <property type="entry name" value="ADC-like"/>
    <property type="match status" value="1"/>
</dbReference>
<dbReference type="Gene3D" id="1.10.10.1100">
    <property type="entry name" value="BFD-like [2Fe-2S]-binding domain"/>
    <property type="match status" value="1"/>
</dbReference>
<dbReference type="GO" id="GO:0043546">
    <property type="term" value="F:molybdopterin cofactor binding"/>
    <property type="evidence" value="ECO:0007669"/>
    <property type="project" value="InterPro"/>
</dbReference>
<evidence type="ECO:0000313" key="13">
    <source>
        <dbReference type="EMBL" id="AUM13828.1"/>
    </source>
</evidence>
<organism evidence="13 14">
    <name type="scientific">Ketobacter alkanivorans</name>
    <dbReference type="NCBI Taxonomy" id="1917421"/>
    <lineage>
        <taxon>Bacteria</taxon>
        <taxon>Pseudomonadati</taxon>
        <taxon>Pseudomonadota</taxon>
        <taxon>Gammaproteobacteria</taxon>
        <taxon>Pseudomonadales</taxon>
        <taxon>Ketobacteraceae</taxon>
        <taxon>Ketobacter</taxon>
    </lineage>
</organism>
<dbReference type="InterPro" id="IPR027467">
    <property type="entry name" value="MopterinOxRdtase_cofactor_BS"/>
</dbReference>
<dbReference type="OrthoDB" id="9810782at2"/>
<keyword evidence="7" id="KW-0560">Oxidoreductase</keyword>
<evidence type="ECO:0000256" key="6">
    <source>
        <dbReference type="ARBA" id="ARBA00022723"/>
    </source>
</evidence>
<dbReference type="InterPro" id="IPR006963">
    <property type="entry name" value="Mopterin_OxRdtase_4Fe-4S_dom"/>
</dbReference>
<dbReference type="InterPro" id="IPR041854">
    <property type="entry name" value="BFD-like_2Fe2S-bd_dom_sf"/>
</dbReference>
<keyword evidence="9" id="KW-0411">Iron-sulfur</keyword>
<dbReference type="Pfam" id="PF04879">
    <property type="entry name" value="Molybdop_Fe4S4"/>
    <property type="match status" value="1"/>
</dbReference>
<evidence type="ECO:0000313" key="14">
    <source>
        <dbReference type="Proteomes" id="UP000235116"/>
    </source>
</evidence>
<dbReference type="InterPro" id="IPR041957">
    <property type="entry name" value="CT_Nitrate-R-NapA-like"/>
</dbReference>
<dbReference type="GO" id="GO:0046872">
    <property type="term" value="F:metal ion binding"/>
    <property type="evidence" value="ECO:0007669"/>
    <property type="project" value="UniProtKB-KW"/>
</dbReference>
<name>A0A2K9LNA9_9GAMM</name>
<evidence type="ECO:0000256" key="1">
    <source>
        <dbReference type="ARBA" id="ARBA00001942"/>
    </source>
</evidence>
<evidence type="ECO:0000259" key="12">
    <source>
        <dbReference type="PROSITE" id="PS51669"/>
    </source>
</evidence>